<reference evidence="1" key="1">
    <citation type="submission" date="2021-01" db="EMBL/GenBank/DDBJ databases">
        <authorList>
            <consortium name="Genoscope - CEA"/>
            <person name="William W."/>
        </authorList>
    </citation>
    <scope>NUCLEOTIDE SEQUENCE</scope>
</reference>
<evidence type="ECO:0000313" key="2">
    <source>
        <dbReference type="Proteomes" id="UP000689195"/>
    </source>
</evidence>
<keyword evidence="2" id="KW-1185">Reference proteome</keyword>
<dbReference type="PROSITE" id="PS51221">
    <property type="entry name" value="TTL"/>
    <property type="match status" value="1"/>
</dbReference>
<dbReference type="Pfam" id="PF03133">
    <property type="entry name" value="TTL"/>
    <property type="match status" value="1"/>
</dbReference>
<evidence type="ECO:0008006" key="3">
    <source>
        <dbReference type="Google" id="ProtNLM"/>
    </source>
</evidence>
<dbReference type="EMBL" id="CAJJDO010000020">
    <property type="protein sequence ID" value="CAD8150476.1"/>
    <property type="molecule type" value="Genomic_DNA"/>
</dbReference>
<dbReference type="AlphaFoldDB" id="A0A8S1TGY6"/>
<proteinExistence type="predicted"/>
<evidence type="ECO:0000313" key="1">
    <source>
        <dbReference type="EMBL" id="CAD8150476.1"/>
    </source>
</evidence>
<sequence>MFQSSLSHKKLKQIDIRKNHHYYLNAPYQISILSPEQQKFEQQNESANSQSTYQNNSYTQYTEDLYFRKHSKLFRDLRSTSNQSNNNQLNDINQTFIFRIKSKNHIQEEPLILDNLGQREKDKKTKDLVKVLHEMNKRRQKYIQKEQFIPRSPIPLLKRQNCIYLDEPQVEKLSNQIKKLPMIKEQSVLNNTQKDQKDIQSNCQKLSGHGNLEEQFQSKLNCLQQFIFQLQCNYLIYVKQSQVRQQTYFIEEINLNEQIITQLMKKRWWWCESPEKSDDVQFYWSLKLNSQILQKQKTHILFDITKKRVVNPIIINNHEEFLKFSQESKLTIIQQNCRIHNHIDLYQIFNLKKNLIKCIYTFQTLTNEELQQYFPYTINVANLQDPQFNIYQIKYKLTNSLWLVKPGEQNNNNNQIKICQNTKQVSDFIISELKNSNRRSDTFIIQQYIKPFLYQKRKFDIYAYILITSINGIVRVYFYDEVIGRTSSKEYSDNDLDPLTHFTNSQIQKESKSFSLYESGNKLSFYKLQEYFNQFKINFKEIIIPKLKMIATNLFKSIFTQMILRDFNFEIIGLNFILDTALKPWLIDTNLNPSFIPDCPYHQKFLTQLLDSVFQHTLDLLYPPPLNWPLNKKQLIENFNIQDRFSVIFDSRFDSEILLELYQKEIN</sequence>
<dbReference type="PANTHER" id="PTHR46069:SF1">
    <property type="entry name" value="CHROMOSOME UNDETERMINED SCAFFOLD_125, WHOLE GENOME SHOTGUN SEQUENCE"/>
    <property type="match status" value="1"/>
</dbReference>
<protein>
    <recommendedName>
        <fullName evidence="3">Tubulin-tyrosine ligase</fullName>
    </recommendedName>
</protein>
<organism evidence="1 2">
    <name type="scientific">Paramecium pentaurelia</name>
    <dbReference type="NCBI Taxonomy" id="43138"/>
    <lineage>
        <taxon>Eukaryota</taxon>
        <taxon>Sar</taxon>
        <taxon>Alveolata</taxon>
        <taxon>Ciliophora</taxon>
        <taxon>Intramacronucleata</taxon>
        <taxon>Oligohymenophorea</taxon>
        <taxon>Peniculida</taxon>
        <taxon>Parameciidae</taxon>
        <taxon>Paramecium</taxon>
    </lineage>
</organism>
<name>A0A8S1TGY6_9CILI</name>
<accession>A0A8S1TGY6</accession>
<dbReference type="Proteomes" id="UP000689195">
    <property type="component" value="Unassembled WGS sequence"/>
</dbReference>
<dbReference type="PANTHER" id="PTHR46069">
    <property type="entry name" value="TUBULIN TYROSINE LIGASE"/>
    <property type="match status" value="1"/>
</dbReference>
<dbReference type="OrthoDB" id="302381at2759"/>
<comment type="caution">
    <text evidence="1">The sequence shown here is derived from an EMBL/GenBank/DDBJ whole genome shotgun (WGS) entry which is preliminary data.</text>
</comment>
<gene>
    <name evidence="1" type="ORF">PPENT_87.1.T0200280</name>
</gene>
<dbReference type="InterPro" id="IPR004344">
    <property type="entry name" value="TTL/TTLL_fam"/>
</dbReference>